<dbReference type="InterPro" id="IPR011356">
    <property type="entry name" value="Leucine_aapep/pepB"/>
</dbReference>
<evidence type="ECO:0000256" key="4">
    <source>
        <dbReference type="ARBA" id="ARBA00022801"/>
    </source>
</evidence>
<reference evidence="8" key="1">
    <citation type="submission" date="2021-01" db="EMBL/GenBank/DDBJ databases">
        <authorList>
            <person name="Corre E."/>
            <person name="Pelletier E."/>
            <person name="Niang G."/>
            <person name="Scheremetjew M."/>
            <person name="Finn R."/>
            <person name="Kale V."/>
            <person name="Holt S."/>
            <person name="Cochrane G."/>
            <person name="Meng A."/>
            <person name="Brown T."/>
            <person name="Cohen L."/>
        </authorList>
    </citation>
    <scope>NUCLEOTIDE SEQUENCE</scope>
    <source>
        <strain evidence="8">CCMP3107</strain>
    </source>
</reference>
<dbReference type="Pfam" id="PF21337">
    <property type="entry name" value="Peptidase_M17_N_1"/>
    <property type="match status" value="1"/>
</dbReference>
<evidence type="ECO:0000256" key="1">
    <source>
        <dbReference type="ARBA" id="ARBA00009528"/>
    </source>
</evidence>
<dbReference type="InterPro" id="IPR043472">
    <property type="entry name" value="Macro_dom-like"/>
</dbReference>
<keyword evidence="3" id="KW-0645">Protease</keyword>
<evidence type="ECO:0000256" key="2">
    <source>
        <dbReference type="ARBA" id="ARBA00022438"/>
    </source>
</evidence>
<proteinExistence type="inferred from homology"/>
<evidence type="ECO:0000256" key="3">
    <source>
        <dbReference type="ARBA" id="ARBA00022670"/>
    </source>
</evidence>
<feature type="region of interest" description="Disordered" evidence="5">
    <location>
        <begin position="520"/>
        <end position="547"/>
    </location>
</feature>
<feature type="compositionally biased region" description="Acidic residues" evidence="5">
    <location>
        <begin position="525"/>
        <end position="543"/>
    </location>
</feature>
<dbReference type="InterPro" id="IPR000819">
    <property type="entry name" value="Peptidase_M17_C"/>
</dbReference>
<evidence type="ECO:0000256" key="6">
    <source>
        <dbReference type="SAM" id="SignalP"/>
    </source>
</evidence>
<sequence length="592" mass="62052">MKFQLSSIVFMFAFVAAARCFVQPISGNRALLGASQVTGSRQCFNFPTSSLRGGASLRINSMTMSTALDPARFMESIVDKAPEGVEAVPIIVLTEKTYKTWVEGRAASQQALLAHLGWGEAFKPGKFAHLPEEPTAGGGAAGLVRAMTVAEKDLVGSRYALAKLPASLRPGHYALRAADGGPLPAGAPEKAALGWALGAYKFDRYKSNKTPAAKKPYLIWPEGVGAAARAAVAAEAGAFALVRDLINTPAEDMGPADLQRCAEGLAADYGAAVAVVAGAELLAQNYPQIHAVGRAAEQPERAPRLIKLEWGPEDAKAVALVGKGVCFDTGGLDIKTAAGMAQMKKDMGGAAQVLGLARWIMSTGLNVRLTVYVCAVENAISGNAFRPGDVLTARNGKTTEITNTDAEGRLVLADALVAACEARDGRGPDLLVDCATLTGAARVALGTDCPAMFCNDDAIAQKLQAISWAEEDKLWRLPLLQDMKKQIVSKVADLRNTGLPQGGAICAALYLQEFVGKPKASKDADADEDTGDNEEEGGSDEGDAPAAGEDKVAWVHLDFMGTNAAGKPGRPEGGEAQGMRALYHLIRDDYAA</sequence>
<dbReference type="Gene3D" id="3.40.220.10">
    <property type="entry name" value="Leucine Aminopeptidase, subunit E, domain 1"/>
    <property type="match status" value="1"/>
</dbReference>
<name>A0A7S3Y1N7_HETAK</name>
<dbReference type="EMBL" id="HBIU01037578">
    <property type="protein sequence ID" value="CAE0638466.1"/>
    <property type="molecule type" value="Transcribed_RNA"/>
</dbReference>
<dbReference type="PANTHER" id="PTHR11963">
    <property type="entry name" value="LEUCINE AMINOPEPTIDASE-RELATED"/>
    <property type="match status" value="1"/>
</dbReference>
<comment type="similarity">
    <text evidence="1">Belongs to the peptidase M17 family.</text>
</comment>
<dbReference type="PROSITE" id="PS00631">
    <property type="entry name" value="CYTOSOL_AP"/>
    <property type="match status" value="1"/>
</dbReference>
<feature type="signal peptide" evidence="6">
    <location>
        <begin position="1"/>
        <end position="17"/>
    </location>
</feature>
<dbReference type="AlphaFoldDB" id="A0A7S3Y1N7"/>
<evidence type="ECO:0000259" key="7">
    <source>
        <dbReference type="PROSITE" id="PS00631"/>
    </source>
</evidence>
<keyword evidence="6" id="KW-0732">Signal</keyword>
<evidence type="ECO:0000313" key="8">
    <source>
        <dbReference type="EMBL" id="CAE0638466.1"/>
    </source>
</evidence>
<gene>
    <name evidence="8" type="ORF">HAKA00212_LOCUS17249</name>
</gene>
<dbReference type="GO" id="GO:0006508">
    <property type="term" value="P:proteolysis"/>
    <property type="evidence" value="ECO:0007669"/>
    <property type="project" value="UniProtKB-KW"/>
</dbReference>
<dbReference type="InterPro" id="IPR048816">
    <property type="entry name" value="Peptidase_M17_N_1"/>
</dbReference>
<organism evidence="8">
    <name type="scientific">Heterosigma akashiwo</name>
    <name type="common">Chromophytic alga</name>
    <name type="synonym">Heterosigma carterae</name>
    <dbReference type="NCBI Taxonomy" id="2829"/>
    <lineage>
        <taxon>Eukaryota</taxon>
        <taxon>Sar</taxon>
        <taxon>Stramenopiles</taxon>
        <taxon>Ochrophyta</taxon>
        <taxon>Raphidophyceae</taxon>
        <taxon>Chattonellales</taxon>
        <taxon>Chattonellaceae</taxon>
        <taxon>Heterosigma</taxon>
    </lineage>
</organism>
<dbReference type="Pfam" id="PF00883">
    <property type="entry name" value="Peptidase_M17"/>
    <property type="match status" value="1"/>
</dbReference>
<dbReference type="GO" id="GO:0005737">
    <property type="term" value="C:cytoplasm"/>
    <property type="evidence" value="ECO:0007669"/>
    <property type="project" value="InterPro"/>
</dbReference>
<dbReference type="PANTHER" id="PTHR11963:SF20">
    <property type="entry name" value="PEPTIDASE B"/>
    <property type="match status" value="1"/>
</dbReference>
<dbReference type="CDD" id="cd00433">
    <property type="entry name" value="Peptidase_M17"/>
    <property type="match status" value="1"/>
</dbReference>
<evidence type="ECO:0000256" key="5">
    <source>
        <dbReference type="SAM" id="MobiDB-lite"/>
    </source>
</evidence>
<accession>A0A7S3Y1N7</accession>
<dbReference type="PRINTS" id="PR00481">
    <property type="entry name" value="LAMNOPPTDASE"/>
</dbReference>
<keyword evidence="2" id="KW-0031">Aminopeptidase</keyword>
<dbReference type="GO" id="GO:0030145">
    <property type="term" value="F:manganese ion binding"/>
    <property type="evidence" value="ECO:0007669"/>
    <property type="project" value="InterPro"/>
</dbReference>
<dbReference type="SUPFAM" id="SSF53187">
    <property type="entry name" value="Zn-dependent exopeptidases"/>
    <property type="match status" value="1"/>
</dbReference>
<dbReference type="Gene3D" id="3.40.630.10">
    <property type="entry name" value="Zn peptidases"/>
    <property type="match status" value="1"/>
</dbReference>
<protein>
    <recommendedName>
        <fullName evidence="7">Cytosol aminopeptidase domain-containing protein</fullName>
    </recommendedName>
</protein>
<keyword evidence="4" id="KW-0378">Hydrolase</keyword>
<feature type="domain" description="Cytosol aminopeptidase" evidence="7">
    <location>
        <begin position="403"/>
        <end position="410"/>
    </location>
</feature>
<dbReference type="GO" id="GO:0070006">
    <property type="term" value="F:metalloaminopeptidase activity"/>
    <property type="evidence" value="ECO:0007669"/>
    <property type="project" value="InterPro"/>
</dbReference>
<feature type="chain" id="PRO_5030582118" description="Cytosol aminopeptidase domain-containing protein" evidence="6">
    <location>
        <begin position="18"/>
        <end position="592"/>
    </location>
</feature>